<evidence type="ECO:0000256" key="8">
    <source>
        <dbReference type="ARBA" id="ARBA00023242"/>
    </source>
</evidence>
<feature type="region of interest" description="Disordered" evidence="9">
    <location>
        <begin position="65"/>
        <end position="167"/>
    </location>
</feature>
<dbReference type="PANTHER" id="PTHR40468:SF1">
    <property type="entry name" value="TOPOISOMERASE I DAMAGE AFFECTED PROTEIN 11"/>
    <property type="match status" value="1"/>
</dbReference>
<keyword evidence="5" id="KW-0678">Repressor</keyword>
<comment type="similarity">
    <text evidence="3">Belongs to the WHI5/NRM1 family.</text>
</comment>
<gene>
    <name evidence="10" type="ORF">Cpir12675_006058</name>
</gene>
<name>A0ABR3YKD1_9PEZI</name>
<evidence type="ECO:0008006" key="12">
    <source>
        <dbReference type="Google" id="ProtNLM"/>
    </source>
</evidence>
<comment type="subcellular location">
    <subcellularLocation>
        <location evidence="2">Cytoplasm</location>
    </subcellularLocation>
    <subcellularLocation>
        <location evidence="1">Nucleus</location>
    </subcellularLocation>
</comment>
<keyword evidence="6" id="KW-0805">Transcription regulation</keyword>
<dbReference type="Proteomes" id="UP001583280">
    <property type="component" value="Unassembled WGS sequence"/>
</dbReference>
<protein>
    <recommendedName>
        <fullName evidence="12">Cyclin-dependent kinase</fullName>
    </recommendedName>
</protein>
<evidence type="ECO:0000256" key="2">
    <source>
        <dbReference type="ARBA" id="ARBA00004496"/>
    </source>
</evidence>
<comment type="caution">
    <text evidence="10">The sequence shown here is derived from an EMBL/GenBank/DDBJ whole genome shotgun (WGS) entry which is preliminary data.</text>
</comment>
<keyword evidence="8" id="KW-0539">Nucleus</keyword>
<feature type="region of interest" description="Disordered" evidence="9">
    <location>
        <begin position="297"/>
        <end position="327"/>
    </location>
</feature>
<dbReference type="EMBL" id="JAWDJO010000247">
    <property type="protein sequence ID" value="KAL1888721.1"/>
    <property type="molecule type" value="Genomic_DNA"/>
</dbReference>
<keyword evidence="7" id="KW-0804">Transcription</keyword>
<feature type="compositionally biased region" description="Polar residues" evidence="9">
    <location>
        <begin position="387"/>
        <end position="402"/>
    </location>
</feature>
<accession>A0ABR3YKD1</accession>
<sequence>MSTQKSEADAVADRVLKRAEVSKIARRLQDHLALAQFKTKHGWEDLTLDKIEPKVEAERRLRRLAASSHDCDHASDTSSTVSDLPYPRISNGLMSSPLKPPAPLFSDAVSTPSANGSGGRNHRKRSYMVSFDDEPLPGPGPGPVRNLFSHSKRSRDASPTNQKAFPTGHASWKDLHQLAQSSPIKPHKHYNASAKPKTAKMIDANHKKMQKLPKLHKRKPHQSQQQQPKHQHPQLQQVLQPPIQHRQLPVQIQKQPYFTTTTGPNEPLFSAQALDDTLGSPPFNLMSDDDDDAPLHSFNVRSSPPRTPPMRAQTIGRPRNIDTNPTICPSDVVQDGGGTEGAGLLLYLSNSPVTKRHPVVNALNVDIANNFNARMEPPQTPPPKNSMLPSSLMTTPGGSNLFNTPGQPFDFADYVNITPSPAQKTTWARTPVVLPGDSRTPMSAKRLEFPSEFC</sequence>
<evidence type="ECO:0000256" key="5">
    <source>
        <dbReference type="ARBA" id="ARBA00022491"/>
    </source>
</evidence>
<feature type="compositionally biased region" description="Low complexity" evidence="9">
    <location>
        <begin position="222"/>
        <end position="236"/>
    </location>
</feature>
<organism evidence="10 11">
    <name type="scientific">Ceratocystis pirilliformis</name>
    <dbReference type="NCBI Taxonomy" id="259994"/>
    <lineage>
        <taxon>Eukaryota</taxon>
        <taxon>Fungi</taxon>
        <taxon>Dikarya</taxon>
        <taxon>Ascomycota</taxon>
        <taxon>Pezizomycotina</taxon>
        <taxon>Sordariomycetes</taxon>
        <taxon>Hypocreomycetidae</taxon>
        <taxon>Microascales</taxon>
        <taxon>Ceratocystidaceae</taxon>
        <taxon>Ceratocystis</taxon>
    </lineage>
</organism>
<evidence type="ECO:0000313" key="10">
    <source>
        <dbReference type="EMBL" id="KAL1888721.1"/>
    </source>
</evidence>
<dbReference type="Pfam" id="PF08528">
    <property type="entry name" value="Whi5"/>
    <property type="match status" value="1"/>
</dbReference>
<evidence type="ECO:0000256" key="6">
    <source>
        <dbReference type="ARBA" id="ARBA00023015"/>
    </source>
</evidence>
<feature type="region of interest" description="Disordered" evidence="9">
    <location>
        <begin position="378"/>
        <end position="402"/>
    </location>
</feature>
<feature type="region of interest" description="Disordered" evidence="9">
    <location>
        <begin position="211"/>
        <end position="236"/>
    </location>
</feature>
<feature type="compositionally biased region" description="Basic residues" evidence="9">
    <location>
        <begin position="211"/>
        <end position="221"/>
    </location>
</feature>
<evidence type="ECO:0000256" key="4">
    <source>
        <dbReference type="ARBA" id="ARBA00022490"/>
    </source>
</evidence>
<proteinExistence type="inferred from homology"/>
<evidence type="ECO:0000313" key="11">
    <source>
        <dbReference type="Proteomes" id="UP001583280"/>
    </source>
</evidence>
<reference evidence="10 11" key="1">
    <citation type="journal article" date="2024" name="IMA Fungus">
        <title>IMA Genome - F19 : A genome assembly and annotation guide to empower mycologists, including annotated draft genome sequences of Ceratocystis pirilliformis, Diaporthe australafricana, Fusarium ophioides, Paecilomyces lecythidis, and Sporothrix stenoceras.</title>
        <authorList>
            <person name="Aylward J."/>
            <person name="Wilson A.M."/>
            <person name="Visagie C.M."/>
            <person name="Spraker J."/>
            <person name="Barnes I."/>
            <person name="Buitendag C."/>
            <person name="Ceriani C."/>
            <person name="Del Mar Angel L."/>
            <person name="du Plessis D."/>
            <person name="Fuchs T."/>
            <person name="Gasser K."/>
            <person name="Kramer D."/>
            <person name="Li W."/>
            <person name="Munsamy K."/>
            <person name="Piso A."/>
            <person name="Price J.L."/>
            <person name="Sonnekus B."/>
            <person name="Thomas C."/>
            <person name="van der Nest A."/>
            <person name="van Dijk A."/>
            <person name="van Heerden A."/>
            <person name="van Vuuren N."/>
            <person name="Yilmaz N."/>
            <person name="Duong T.A."/>
            <person name="van der Merwe N.A."/>
            <person name="Wingfield M.J."/>
            <person name="Wingfield B.D."/>
        </authorList>
    </citation>
    <scope>NUCLEOTIDE SEQUENCE [LARGE SCALE GENOMIC DNA]</scope>
    <source>
        <strain evidence="10 11">CMW 12675</strain>
    </source>
</reference>
<evidence type="ECO:0000256" key="1">
    <source>
        <dbReference type="ARBA" id="ARBA00004123"/>
    </source>
</evidence>
<dbReference type="PANTHER" id="PTHR40468">
    <property type="entry name" value="YALI0A15257P"/>
    <property type="match status" value="1"/>
</dbReference>
<evidence type="ECO:0000256" key="7">
    <source>
        <dbReference type="ARBA" id="ARBA00023163"/>
    </source>
</evidence>
<keyword evidence="4" id="KW-0963">Cytoplasm</keyword>
<keyword evidence="11" id="KW-1185">Reference proteome</keyword>
<dbReference type="InterPro" id="IPR013734">
    <property type="entry name" value="TF_Nrm1/Whi5"/>
</dbReference>
<evidence type="ECO:0000256" key="9">
    <source>
        <dbReference type="SAM" id="MobiDB-lite"/>
    </source>
</evidence>
<evidence type="ECO:0000256" key="3">
    <source>
        <dbReference type="ARBA" id="ARBA00006922"/>
    </source>
</evidence>